<feature type="non-terminal residue" evidence="3">
    <location>
        <position position="50"/>
    </location>
</feature>
<accession>A0A7L2TF13</accession>
<keyword evidence="4" id="KW-1185">Reference proteome</keyword>
<feature type="non-terminal residue" evidence="3">
    <location>
        <position position="1"/>
    </location>
</feature>
<comment type="caution">
    <text evidence="3">The sequence shown here is derived from an EMBL/GenBank/DDBJ whole genome shotgun (WGS) entry which is preliminary data.</text>
</comment>
<dbReference type="CDD" id="cd11304">
    <property type="entry name" value="Cadherin_repeat"/>
    <property type="match status" value="1"/>
</dbReference>
<dbReference type="OrthoDB" id="6252479at2759"/>
<evidence type="ECO:0000256" key="1">
    <source>
        <dbReference type="ARBA" id="ARBA00023180"/>
    </source>
</evidence>
<name>A0A7L2TF13_POMRU</name>
<reference evidence="3 4" key="1">
    <citation type="submission" date="2019-09" db="EMBL/GenBank/DDBJ databases">
        <title>Bird 10,000 Genomes (B10K) Project - Family phase.</title>
        <authorList>
            <person name="Zhang G."/>
        </authorList>
    </citation>
    <scope>NUCLEOTIDE SEQUENCE [LARGE SCALE GENOMIC DNA]</scope>
    <source>
        <strain evidence="3">B10K-DU-002-71</strain>
        <tissue evidence="3">Muscle</tissue>
    </source>
</reference>
<feature type="domain" description="Cadherin N-terminal" evidence="2">
    <location>
        <begin position="1"/>
        <end position="47"/>
    </location>
</feature>
<organism evidence="3 4">
    <name type="scientific">Pomatostomus ruficeps</name>
    <name type="common">Chestnut-crowned babbler</name>
    <dbReference type="NCBI Taxonomy" id="9176"/>
    <lineage>
        <taxon>Eukaryota</taxon>
        <taxon>Metazoa</taxon>
        <taxon>Chordata</taxon>
        <taxon>Craniata</taxon>
        <taxon>Vertebrata</taxon>
        <taxon>Euteleostomi</taxon>
        <taxon>Archelosauria</taxon>
        <taxon>Archosauria</taxon>
        <taxon>Dinosauria</taxon>
        <taxon>Saurischia</taxon>
        <taxon>Theropoda</taxon>
        <taxon>Coelurosauria</taxon>
        <taxon>Aves</taxon>
        <taxon>Neognathae</taxon>
        <taxon>Neoaves</taxon>
        <taxon>Telluraves</taxon>
        <taxon>Australaves</taxon>
        <taxon>Passeriformes</taxon>
        <taxon>Sylvioidea</taxon>
        <taxon>Timaliidae</taxon>
        <taxon>Pomatostomus</taxon>
    </lineage>
</organism>
<sequence length="50" mass="5733">RIVSEGSTQYFALHGKTGHLVTAERIDREQLCERVQQCVLRCELIVEGEM</sequence>
<protein>
    <submittedName>
        <fullName evidence="3">PCDGB protein</fullName>
    </submittedName>
</protein>
<proteinExistence type="predicted"/>
<dbReference type="Pfam" id="PF08266">
    <property type="entry name" value="Cadherin_2"/>
    <property type="match status" value="1"/>
</dbReference>
<keyword evidence="1" id="KW-0325">Glycoprotein</keyword>
<evidence type="ECO:0000313" key="4">
    <source>
        <dbReference type="Proteomes" id="UP000583496"/>
    </source>
</evidence>
<gene>
    <name evidence="3" type="primary">Pcdhga11</name>
    <name evidence="3" type="ORF">POSRUF_R14882</name>
</gene>
<dbReference type="Gene3D" id="2.60.40.60">
    <property type="entry name" value="Cadherins"/>
    <property type="match status" value="1"/>
</dbReference>
<dbReference type="EMBL" id="VYZT01029409">
    <property type="protein sequence ID" value="NXS31615.1"/>
    <property type="molecule type" value="Genomic_DNA"/>
</dbReference>
<dbReference type="Proteomes" id="UP000583496">
    <property type="component" value="Unassembled WGS sequence"/>
</dbReference>
<dbReference type="InterPro" id="IPR013164">
    <property type="entry name" value="Cadherin_N"/>
</dbReference>
<evidence type="ECO:0000259" key="2">
    <source>
        <dbReference type="Pfam" id="PF08266"/>
    </source>
</evidence>
<dbReference type="AlphaFoldDB" id="A0A7L2TF13"/>
<evidence type="ECO:0000313" key="3">
    <source>
        <dbReference type="EMBL" id="NXS31615.1"/>
    </source>
</evidence>